<keyword evidence="1" id="KW-0812">Transmembrane</keyword>
<feature type="transmembrane region" description="Helical" evidence="1">
    <location>
        <begin position="32"/>
        <end position="51"/>
    </location>
</feature>
<proteinExistence type="predicted"/>
<gene>
    <name evidence="3" type="ORF">SAMN02745243_02649</name>
</gene>
<evidence type="ECO:0000256" key="1">
    <source>
        <dbReference type="SAM" id="Phobius"/>
    </source>
</evidence>
<dbReference type="Pfam" id="PF14501">
    <property type="entry name" value="HATPase_c_5"/>
    <property type="match status" value="1"/>
</dbReference>
<evidence type="ECO:0000313" key="3">
    <source>
        <dbReference type="EMBL" id="SHK29792.1"/>
    </source>
</evidence>
<accession>A0A1M6RBH7</accession>
<dbReference type="PANTHER" id="PTHR40448">
    <property type="entry name" value="TWO-COMPONENT SENSOR HISTIDINE KINASE"/>
    <property type="match status" value="1"/>
</dbReference>
<dbReference type="AlphaFoldDB" id="A0A1M6RBH7"/>
<dbReference type="Gene3D" id="3.30.565.10">
    <property type="entry name" value="Histidine kinase-like ATPase, C-terminal domain"/>
    <property type="match status" value="1"/>
</dbReference>
<dbReference type="EMBL" id="FQZY01000041">
    <property type="protein sequence ID" value="SHK29792.1"/>
    <property type="molecule type" value="Genomic_DNA"/>
</dbReference>
<feature type="transmembrane region" description="Helical" evidence="1">
    <location>
        <begin position="94"/>
        <end position="114"/>
    </location>
</feature>
<feature type="transmembrane region" description="Helical" evidence="1">
    <location>
        <begin position="160"/>
        <end position="180"/>
    </location>
</feature>
<evidence type="ECO:0000259" key="2">
    <source>
        <dbReference type="Pfam" id="PF14501"/>
    </source>
</evidence>
<dbReference type="RefSeq" id="WP_073111256.1">
    <property type="nucleotide sequence ID" value="NZ_FQZY01000041.1"/>
</dbReference>
<keyword evidence="1" id="KW-1133">Transmembrane helix</keyword>
<name>A0A1M6RBH7_9FIRM</name>
<feature type="transmembrane region" description="Helical" evidence="1">
    <location>
        <begin position="293"/>
        <end position="317"/>
    </location>
</feature>
<dbReference type="STRING" id="1121950.SAMN02745243_02649"/>
<dbReference type="GO" id="GO:0042802">
    <property type="term" value="F:identical protein binding"/>
    <property type="evidence" value="ECO:0007669"/>
    <property type="project" value="TreeGrafter"/>
</dbReference>
<dbReference type="InterPro" id="IPR032834">
    <property type="entry name" value="NatK-like_C"/>
</dbReference>
<dbReference type="Proteomes" id="UP000184301">
    <property type="component" value="Unassembled WGS sequence"/>
</dbReference>
<keyword evidence="1" id="KW-0472">Membrane</keyword>
<feature type="transmembrane region" description="Helical" evidence="1">
    <location>
        <begin position="63"/>
        <end position="82"/>
    </location>
</feature>
<keyword evidence="4" id="KW-1185">Reference proteome</keyword>
<feature type="transmembrane region" description="Helical" evidence="1">
    <location>
        <begin position="186"/>
        <end position="212"/>
    </location>
</feature>
<dbReference type="InterPro" id="IPR036890">
    <property type="entry name" value="HATPase_C_sf"/>
</dbReference>
<sequence>MSEVVTSCIRLGAMAWLLSFWSMKGEDKRWRVSTVITLLTLADILLISGVLKGIHPENLSPGLVVVDFSRLLIEILYMGFVLQDGLYYFVKWHIYHTIAGYTIQLLTVLQALVFKNLDMILYSQVKTGDTLWPLALTAIGIGVAAAAMKKKVFERITYRWAGLIVMTTVLIEFTIGMATLSKGYSVTRIFATFMSLSVAFTFFAVILGNRYYQSRVLSRKYKEILDSQYAYYDRIRRCQIDMRRLRHDLGNHMQVTEQLAEEKADYQHQLLQFYDTYLAKPVEVQAKKKKYPVMAMVLGGLMILEIALALLPVHFVLKFPSEIYWIFVYYWALMLMTLGVLMVYNKSRQDMDNREMSQIIEQGNRVREEWSELMDSVDSGKLTESAARRYASDKAGDVERIHTGNSVMDVMLQEMQQTCAERGIETELRIEAPPSEANRMNPVDMVGLFGNLLDNGLEACMRKTDGARFLHIHTKLKANFWCIVVENSKPEDAQPVEEKFQSRKGAEHGQGHRIIEDIVKKYDGVIQYRDAVDTFVVTAMVRVQ</sequence>
<dbReference type="OrthoDB" id="3173688at2"/>
<dbReference type="PANTHER" id="PTHR40448:SF1">
    <property type="entry name" value="TWO-COMPONENT SENSOR HISTIDINE KINASE"/>
    <property type="match status" value="1"/>
</dbReference>
<feature type="domain" description="Sensor histidine kinase NatK-like C-terminal" evidence="2">
    <location>
        <begin position="440"/>
        <end position="539"/>
    </location>
</feature>
<feature type="transmembrane region" description="Helical" evidence="1">
    <location>
        <begin position="130"/>
        <end position="148"/>
    </location>
</feature>
<organism evidence="3 4">
    <name type="scientific">Hespellia stercorisuis DSM 15480</name>
    <dbReference type="NCBI Taxonomy" id="1121950"/>
    <lineage>
        <taxon>Bacteria</taxon>
        <taxon>Bacillati</taxon>
        <taxon>Bacillota</taxon>
        <taxon>Clostridia</taxon>
        <taxon>Lachnospirales</taxon>
        <taxon>Lachnospiraceae</taxon>
        <taxon>Hespellia</taxon>
    </lineage>
</organism>
<feature type="transmembrane region" description="Helical" evidence="1">
    <location>
        <begin position="323"/>
        <end position="344"/>
    </location>
</feature>
<protein>
    <submittedName>
        <fullName evidence="3">GHKL domain-containing protein</fullName>
    </submittedName>
</protein>
<dbReference type="CDD" id="cd16935">
    <property type="entry name" value="HATPase_AgrC-ComD-like"/>
    <property type="match status" value="1"/>
</dbReference>
<reference evidence="3 4" key="1">
    <citation type="submission" date="2016-11" db="EMBL/GenBank/DDBJ databases">
        <authorList>
            <person name="Jaros S."/>
            <person name="Januszkiewicz K."/>
            <person name="Wedrychowicz H."/>
        </authorList>
    </citation>
    <scope>NUCLEOTIDE SEQUENCE [LARGE SCALE GENOMIC DNA]</scope>
    <source>
        <strain evidence="3 4">DSM 15480</strain>
    </source>
</reference>
<evidence type="ECO:0000313" key="4">
    <source>
        <dbReference type="Proteomes" id="UP000184301"/>
    </source>
</evidence>
<dbReference type="SUPFAM" id="SSF55874">
    <property type="entry name" value="ATPase domain of HSP90 chaperone/DNA topoisomerase II/histidine kinase"/>
    <property type="match status" value="1"/>
</dbReference>